<evidence type="ECO:0000313" key="1">
    <source>
        <dbReference type="EMBL" id="KKN69390.1"/>
    </source>
</evidence>
<reference evidence="1" key="1">
    <citation type="journal article" date="2015" name="Nature">
        <title>Complex archaea that bridge the gap between prokaryotes and eukaryotes.</title>
        <authorList>
            <person name="Spang A."/>
            <person name="Saw J.H."/>
            <person name="Jorgensen S.L."/>
            <person name="Zaremba-Niedzwiedzka K."/>
            <person name="Martijn J."/>
            <person name="Lind A.E."/>
            <person name="van Eijk R."/>
            <person name="Schleper C."/>
            <person name="Guy L."/>
            <person name="Ettema T.J."/>
        </authorList>
    </citation>
    <scope>NUCLEOTIDE SEQUENCE</scope>
</reference>
<name>A0A0F9SK89_9ZZZZ</name>
<gene>
    <name evidence="1" type="ORF">LCGC14_0441170</name>
</gene>
<organism evidence="1">
    <name type="scientific">marine sediment metagenome</name>
    <dbReference type="NCBI Taxonomy" id="412755"/>
    <lineage>
        <taxon>unclassified sequences</taxon>
        <taxon>metagenomes</taxon>
        <taxon>ecological metagenomes</taxon>
    </lineage>
</organism>
<sequence>MRGHHLTPEGEFQSDKYKDWCPKGYFALKFTDPMAQLVILHYADITLDEELAFDLRAAVKVARGGKLQA</sequence>
<accession>A0A0F9SK89</accession>
<dbReference type="EMBL" id="LAZR01000427">
    <property type="protein sequence ID" value="KKN69390.1"/>
    <property type="molecule type" value="Genomic_DNA"/>
</dbReference>
<dbReference type="AlphaFoldDB" id="A0A0F9SK89"/>
<comment type="caution">
    <text evidence="1">The sequence shown here is derived from an EMBL/GenBank/DDBJ whole genome shotgun (WGS) entry which is preliminary data.</text>
</comment>
<protein>
    <submittedName>
        <fullName evidence="1">Uncharacterized protein</fullName>
    </submittedName>
</protein>
<proteinExistence type="predicted"/>